<dbReference type="InParanoid" id="A0A2J6TLD0"/>
<name>A0A2J6TLD0_9HELO</name>
<reference evidence="1 2" key="1">
    <citation type="submission" date="2016-04" db="EMBL/GenBank/DDBJ databases">
        <title>A degradative enzymes factory behind the ericoid mycorrhizal symbiosis.</title>
        <authorList>
            <consortium name="DOE Joint Genome Institute"/>
            <person name="Martino E."/>
            <person name="Morin E."/>
            <person name="Grelet G."/>
            <person name="Kuo A."/>
            <person name="Kohler A."/>
            <person name="Daghino S."/>
            <person name="Barry K."/>
            <person name="Choi C."/>
            <person name="Cichocki N."/>
            <person name="Clum A."/>
            <person name="Copeland A."/>
            <person name="Hainaut M."/>
            <person name="Haridas S."/>
            <person name="Labutti K."/>
            <person name="Lindquist E."/>
            <person name="Lipzen A."/>
            <person name="Khouja H.-R."/>
            <person name="Murat C."/>
            <person name="Ohm R."/>
            <person name="Olson A."/>
            <person name="Spatafora J."/>
            <person name="Veneault-Fourrey C."/>
            <person name="Henrissat B."/>
            <person name="Grigoriev I."/>
            <person name="Martin F."/>
            <person name="Perotto S."/>
        </authorList>
    </citation>
    <scope>NUCLEOTIDE SEQUENCE [LARGE SCALE GENOMIC DNA]</scope>
    <source>
        <strain evidence="1 2">E</strain>
    </source>
</reference>
<protein>
    <submittedName>
        <fullName evidence="1">Uncharacterized protein</fullName>
    </submittedName>
</protein>
<dbReference type="Proteomes" id="UP000235371">
    <property type="component" value="Unassembled WGS sequence"/>
</dbReference>
<organism evidence="1 2">
    <name type="scientific">Hyaloscypha bicolor E</name>
    <dbReference type="NCBI Taxonomy" id="1095630"/>
    <lineage>
        <taxon>Eukaryota</taxon>
        <taxon>Fungi</taxon>
        <taxon>Dikarya</taxon>
        <taxon>Ascomycota</taxon>
        <taxon>Pezizomycotina</taxon>
        <taxon>Leotiomycetes</taxon>
        <taxon>Helotiales</taxon>
        <taxon>Hyaloscyphaceae</taxon>
        <taxon>Hyaloscypha</taxon>
        <taxon>Hyaloscypha bicolor</taxon>
    </lineage>
</organism>
<keyword evidence="2" id="KW-1185">Reference proteome</keyword>
<dbReference type="GeneID" id="36594582"/>
<dbReference type="EMBL" id="KZ613777">
    <property type="protein sequence ID" value="PMD63843.1"/>
    <property type="molecule type" value="Genomic_DNA"/>
</dbReference>
<dbReference type="AlphaFoldDB" id="A0A2J6TLD0"/>
<evidence type="ECO:0000313" key="2">
    <source>
        <dbReference type="Proteomes" id="UP000235371"/>
    </source>
</evidence>
<proteinExistence type="predicted"/>
<gene>
    <name evidence="1" type="ORF">K444DRAFT_660778</name>
</gene>
<dbReference type="RefSeq" id="XP_024740747.1">
    <property type="nucleotide sequence ID" value="XM_024886505.1"/>
</dbReference>
<evidence type="ECO:0000313" key="1">
    <source>
        <dbReference type="EMBL" id="PMD63843.1"/>
    </source>
</evidence>
<accession>A0A2J6TLD0</accession>
<sequence length="156" mass="16621">MSYVVIKAAIKSQEFGTYLSITGNGTAVGTVTTTTTINASSTLYIELYSTGIYAIRASNAPGVYLRFDASPLEETKTPLASGGGTVNTAYYASGFPGAGNYESFHFQTLADGTTAIESVNFPQCYLRISSTDVNGQYYLPGVQPANYEVFSILLLN</sequence>